<dbReference type="InterPro" id="IPR011006">
    <property type="entry name" value="CheY-like_superfamily"/>
</dbReference>
<evidence type="ECO:0000256" key="2">
    <source>
        <dbReference type="PROSITE-ProRule" id="PRU00169"/>
    </source>
</evidence>
<dbReference type="RefSeq" id="WP_083048656.1">
    <property type="nucleotide sequence ID" value="NZ_CAXXQO010000003.1"/>
</dbReference>
<dbReference type="PANTHER" id="PTHR44591">
    <property type="entry name" value="STRESS RESPONSE REGULATOR PROTEIN 1"/>
    <property type="match status" value="1"/>
</dbReference>
<dbReference type="STRING" id="1963862.B4O97_04250"/>
<dbReference type="SUPFAM" id="SSF52172">
    <property type="entry name" value="CheY-like"/>
    <property type="match status" value="1"/>
</dbReference>
<dbReference type="EMBL" id="MWQY01000004">
    <property type="protein sequence ID" value="ORC36843.1"/>
    <property type="molecule type" value="Genomic_DNA"/>
</dbReference>
<proteinExistence type="predicted"/>
<gene>
    <name evidence="4" type="ORF">B4O97_04250</name>
</gene>
<dbReference type="AlphaFoldDB" id="A0A1Y1S0G0"/>
<dbReference type="Gene3D" id="3.40.50.2300">
    <property type="match status" value="1"/>
</dbReference>
<protein>
    <submittedName>
        <fullName evidence="4">Two-component system response regulator</fullName>
    </submittedName>
</protein>
<accession>A0A1Y1S0G0</accession>
<reference evidence="4 5" key="1">
    <citation type="submission" date="2017-03" db="EMBL/GenBank/DDBJ databases">
        <title>Draft Genome sequence of Marispirochaeta sp. strain JC444.</title>
        <authorList>
            <person name="Shivani Y."/>
            <person name="Subhash Y."/>
            <person name="Sasikala C."/>
            <person name="Ramana C."/>
        </authorList>
    </citation>
    <scope>NUCLEOTIDE SEQUENCE [LARGE SCALE GENOMIC DNA]</scope>
    <source>
        <strain evidence="4 5">JC444</strain>
    </source>
</reference>
<evidence type="ECO:0000313" key="4">
    <source>
        <dbReference type="EMBL" id="ORC36843.1"/>
    </source>
</evidence>
<evidence type="ECO:0000259" key="3">
    <source>
        <dbReference type="PROSITE" id="PS50110"/>
    </source>
</evidence>
<dbReference type="SMART" id="SM00448">
    <property type="entry name" value="REC"/>
    <property type="match status" value="1"/>
</dbReference>
<name>A0A1Y1S0G0_9SPIO</name>
<evidence type="ECO:0000256" key="1">
    <source>
        <dbReference type="ARBA" id="ARBA00022553"/>
    </source>
</evidence>
<evidence type="ECO:0000313" key="5">
    <source>
        <dbReference type="Proteomes" id="UP000192343"/>
    </source>
</evidence>
<organism evidence="4 5">
    <name type="scientific">Marispirochaeta aestuarii</name>
    <dbReference type="NCBI Taxonomy" id="1963862"/>
    <lineage>
        <taxon>Bacteria</taxon>
        <taxon>Pseudomonadati</taxon>
        <taxon>Spirochaetota</taxon>
        <taxon>Spirochaetia</taxon>
        <taxon>Spirochaetales</taxon>
        <taxon>Spirochaetaceae</taxon>
        <taxon>Marispirochaeta</taxon>
    </lineage>
</organism>
<dbReference type="OrthoDB" id="9802066at2"/>
<dbReference type="InterPro" id="IPR001789">
    <property type="entry name" value="Sig_transdc_resp-reg_receiver"/>
</dbReference>
<dbReference type="GO" id="GO:0000160">
    <property type="term" value="P:phosphorelay signal transduction system"/>
    <property type="evidence" value="ECO:0007669"/>
    <property type="project" value="InterPro"/>
</dbReference>
<keyword evidence="1 2" id="KW-0597">Phosphoprotein</keyword>
<dbReference type="PROSITE" id="PS50110">
    <property type="entry name" value="RESPONSE_REGULATORY"/>
    <property type="match status" value="1"/>
</dbReference>
<dbReference type="PANTHER" id="PTHR44591:SF19">
    <property type="entry name" value="TWO-COMPONENT RESPONSE REGULATOR-RELATED"/>
    <property type="match status" value="1"/>
</dbReference>
<comment type="caution">
    <text evidence="4">The sequence shown here is derived from an EMBL/GenBank/DDBJ whole genome shotgun (WGS) entry which is preliminary data.</text>
</comment>
<feature type="domain" description="Response regulatory" evidence="3">
    <location>
        <begin position="12"/>
        <end position="135"/>
    </location>
</feature>
<dbReference type="InterPro" id="IPR050595">
    <property type="entry name" value="Bact_response_regulator"/>
</dbReference>
<dbReference type="Pfam" id="PF00072">
    <property type="entry name" value="Response_reg"/>
    <property type="match status" value="1"/>
</dbReference>
<dbReference type="Proteomes" id="UP000192343">
    <property type="component" value="Unassembled WGS sequence"/>
</dbReference>
<sequence length="139" mass="15473">MSESAQSISDKAILCVDDEAIILLALQQELKRNLGNQFIYERAKSAEDALRILDELSKDGIHVILIISDWLMPGMKGDEFIEIVKQTYPEIKVIMITGQADKAAIERVSSISSVAAVLKKPWRAEELIHTVRSTCSTCL</sequence>
<feature type="modified residue" description="4-aspartylphosphate" evidence="2">
    <location>
        <position position="69"/>
    </location>
</feature>
<keyword evidence="5" id="KW-1185">Reference proteome</keyword>